<name>A0A1I4MHW4_9HYPH</name>
<evidence type="ECO:0000313" key="2">
    <source>
        <dbReference type="Proteomes" id="UP000198804"/>
    </source>
</evidence>
<dbReference type="Proteomes" id="UP000198804">
    <property type="component" value="Unassembled WGS sequence"/>
</dbReference>
<reference evidence="2" key="1">
    <citation type="submission" date="2016-10" db="EMBL/GenBank/DDBJ databases">
        <authorList>
            <person name="Varghese N."/>
            <person name="Submissions S."/>
        </authorList>
    </citation>
    <scope>NUCLEOTIDE SEQUENCE [LARGE SCALE GENOMIC DNA]</scope>
    <source>
        <strain evidence="2">CGMCC 1.6474</strain>
    </source>
</reference>
<dbReference type="RefSeq" id="WP_091951908.1">
    <property type="nucleotide sequence ID" value="NZ_FOSV01000039.1"/>
</dbReference>
<proteinExistence type="predicted"/>
<evidence type="ECO:0000313" key="1">
    <source>
        <dbReference type="EMBL" id="SFM02695.1"/>
    </source>
</evidence>
<dbReference type="EMBL" id="FOSV01000039">
    <property type="protein sequence ID" value="SFM02695.1"/>
    <property type="molecule type" value="Genomic_DNA"/>
</dbReference>
<dbReference type="AlphaFoldDB" id="A0A1I4MHW4"/>
<organism evidence="1 2">
    <name type="scientific">Methylorubrum salsuginis</name>
    <dbReference type="NCBI Taxonomy" id="414703"/>
    <lineage>
        <taxon>Bacteria</taxon>
        <taxon>Pseudomonadati</taxon>
        <taxon>Pseudomonadota</taxon>
        <taxon>Alphaproteobacteria</taxon>
        <taxon>Hyphomicrobiales</taxon>
        <taxon>Methylobacteriaceae</taxon>
        <taxon>Methylorubrum</taxon>
    </lineage>
</organism>
<sequence>MRFLLEADEGKMIRGWVVPDDPTAISRVYVTVEGRRVAEVSAIHKDPTFIEYGWHSTGQCHFEVREDHIPGLAKIERLEIYDVDTNVLIHRRLPKKGLAKPKAVLINAHIRPETVIQTALFPHFKQSYFGIGRFPEEILLAMFDTDILLSCFMAGSIILPRYEGHFVQGNALTMMLLHDPYVEMASRLAWLRERADIAIDPNQSWRLGHLAEAAAFTVDYDYTDVKSLKRLFRMLPEPAYHLLFNPYTRQLSTTQPDDRIIPANSIIAVEVLSRVGIVGHRDYFEAFMATVFDRLKIKAPVPLPLPIPNATLELAERLRGLRFLRDWVEFDMVLSDAVNASVSQNWRD</sequence>
<keyword evidence="2" id="KW-1185">Reference proteome</keyword>
<protein>
    <submittedName>
        <fullName evidence="1">Uncharacterized protein</fullName>
    </submittedName>
</protein>
<accession>A0A1I4MHW4</accession>
<dbReference type="OrthoDB" id="8434031at2"/>
<gene>
    <name evidence="1" type="ORF">SAMN04488125_1393</name>
</gene>